<gene>
    <name evidence="2" type="ORF">FD31_GL000014</name>
</gene>
<name>A0A0R1WTQ1_9LACO</name>
<organism evidence="2 3">
    <name type="scientific">Companilactobacillus nantensis DSM 16982</name>
    <dbReference type="NCBI Taxonomy" id="1423774"/>
    <lineage>
        <taxon>Bacteria</taxon>
        <taxon>Bacillati</taxon>
        <taxon>Bacillota</taxon>
        <taxon>Bacilli</taxon>
        <taxon>Lactobacillales</taxon>
        <taxon>Lactobacillaceae</taxon>
        <taxon>Companilactobacillus</taxon>
    </lineage>
</organism>
<dbReference type="InterPro" id="IPR036165">
    <property type="entry name" value="YefM-like_sf"/>
</dbReference>
<dbReference type="STRING" id="1423774.FD31_GL000014"/>
<evidence type="ECO:0000313" key="2">
    <source>
        <dbReference type="EMBL" id="KRM18534.1"/>
    </source>
</evidence>
<sequence>MKYAQQNLLEIIKVVNQTDTSMEILDSLGSSQAVIMSVKEYRAIPETLYLMNDGTLNKVHKAMQDKSGEIDLTNGIDWNKI</sequence>
<dbReference type="Gene3D" id="3.40.1620.10">
    <property type="entry name" value="YefM-like domain"/>
    <property type="match status" value="1"/>
</dbReference>
<keyword evidence="3" id="KW-1185">Reference proteome</keyword>
<dbReference type="AlphaFoldDB" id="A0A0R1WTQ1"/>
<dbReference type="SUPFAM" id="SSF143120">
    <property type="entry name" value="YefM-like"/>
    <property type="match status" value="1"/>
</dbReference>
<comment type="caution">
    <text evidence="2">The sequence shown here is derived from an EMBL/GenBank/DDBJ whole genome shotgun (WGS) entry which is preliminary data.</text>
</comment>
<protein>
    <recommendedName>
        <fullName evidence="4">Antitoxin</fullName>
    </recommendedName>
</protein>
<reference evidence="2 3" key="1">
    <citation type="journal article" date="2015" name="Genome Announc.">
        <title>Expanding the biotechnology potential of lactobacilli through comparative genomics of 213 strains and associated genera.</title>
        <authorList>
            <person name="Sun Z."/>
            <person name="Harris H.M."/>
            <person name="McCann A."/>
            <person name="Guo C."/>
            <person name="Argimon S."/>
            <person name="Zhang W."/>
            <person name="Yang X."/>
            <person name="Jeffery I.B."/>
            <person name="Cooney J.C."/>
            <person name="Kagawa T.F."/>
            <person name="Liu W."/>
            <person name="Song Y."/>
            <person name="Salvetti E."/>
            <person name="Wrobel A."/>
            <person name="Rasinkangas P."/>
            <person name="Parkhill J."/>
            <person name="Rea M.C."/>
            <person name="O'Sullivan O."/>
            <person name="Ritari J."/>
            <person name="Douillard F.P."/>
            <person name="Paul Ross R."/>
            <person name="Yang R."/>
            <person name="Briner A.E."/>
            <person name="Felis G.E."/>
            <person name="de Vos W.M."/>
            <person name="Barrangou R."/>
            <person name="Klaenhammer T.R."/>
            <person name="Caufield P.W."/>
            <person name="Cui Y."/>
            <person name="Zhang H."/>
            <person name="O'Toole P.W."/>
        </authorList>
    </citation>
    <scope>NUCLEOTIDE SEQUENCE [LARGE SCALE GENOMIC DNA]</scope>
    <source>
        <strain evidence="2 3">DSM 16982</strain>
    </source>
</reference>
<evidence type="ECO:0008006" key="4">
    <source>
        <dbReference type="Google" id="ProtNLM"/>
    </source>
</evidence>
<proteinExistence type="inferred from homology"/>
<accession>A0A0R1WTQ1</accession>
<dbReference type="Proteomes" id="UP000051302">
    <property type="component" value="Unassembled WGS sequence"/>
</dbReference>
<dbReference type="EMBL" id="AZFV01000001">
    <property type="protein sequence ID" value="KRM18534.1"/>
    <property type="molecule type" value="Genomic_DNA"/>
</dbReference>
<evidence type="ECO:0000256" key="1">
    <source>
        <dbReference type="ARBA" id="ARBA00009981"/>
    </source>
</evidence>
<comment type="similarity">
    <text evidence="1">Belongs to the phD/YefM antitoxin family.</text>
</comment>
<evidence type="ECO:0000313" key="3">
    <source>
        <dbReference type="Proteomes" id="UP000051302"/>
    </source>
</evidence>
<dbReference type="PATRIC" id="fig|1423774.3.peg.14"/>